<accession>A0AAW0X6E6</accession>
<proteinExistence type="predicted"/>
<evidence type="ECO:0000256" key="1">
    <source>
        <dbReference type="SAM" id="MobiDB-lite"/>
    </source>
</evidence>
<name>A0AAW0X6E6_CHEQU</name>
<protein>
    <submittedName>
        <fullName evidence="2">Uncharacterized protein</fullName>
    </submittedName>
</protein>
<gene>
    <name evidence="2" type="ORF">OTU49_005117</name>
</gene>
<reference evidence="2 3" key="1">
    <citation type="journal article" date="2024" name="BMC Genomics">
        <title>Genome assembly of redclaw crayfish (Cherax quadricarinatus) provides insights into its immune adaptation and hypoxia tolerance.</title>
        <authorList>
            <person name="Liu Z."/>
            <person name="Zheng J."/>
            <person name="Li H."/>
            <person name="Fang K."/>
            <person name="Wang S."/>
            <person name="He J."/>
            <person name="Zhou D."/>
            <person name="Weng S."/>
            <person name="Chi M."/>
            <person name="Gu Z."/>
            <person name="He J."/>
            <person name="Li F."/>
            <person name="Wang M."/>
        </authorList>
    </citation>
    <scope>NUCLEOTIDE SEQUENCE [LARGE SCALE GENOMIC DNA]</scope>
    <source>
        <strain evidence="2">ZL_2023a</strain>
    </source>
</reference>
<feature type="non-terminal residue" evidence="2">
    <location>
        <position position="1"/>
    </location>
</feature>
<evidence type="ECO:0000313" key="3">
    <source>
        <dbReference type="Proteomes" id="UP001445076"/>
    </source>
</evidence>
<keyword evidence="3" id="KW-1185">Reference proteome</keyword>
<dbReference type="EMBL" id="JARKIK010000045">
    <property type="protein sequence ID" value="KAK8735909.1"/>
    <property type="molecule type" value="Genomic_DNA"/>
</dbReference>
<sequence>VFTTREKLTPILDGPVEEDEEAEEASHGGSLTRRSSSSSGGGGGGSSSPCRRGGRRREELSPGAVCTIKRVHLCDPACDLGVSVWRGRGPQRGLQGPQRPPTATGPALLVEAPDSGRAGDGMAVAAGYTGEVMYLLPYTILGRTELEPRATEILVQDAILWCVSECVVWFVVKSFTRRKVIASTRQLSHQKLNIG</sequence>
<dbReference type="Proteomes" id="UP001445076">
    <property type="component" value="Unassembled WGS sequence"/>
</dbReference>
<comment type="caution">
    <text evidence="2">The sequence shown here is derived from an EMBL/GenBank/DDBJ whole genome shotgun (WGS) entry which is preliminary data.</text>
</comment>
<feature type="compositionally biased region" description="Low complexity" evidence="1">
    <location>
        <begin position="27"/>
        <end position="38"/>
    </location>
</feature>
<organism evidence="2 3">
    <name type="scientific">Cherax quadricarinatus</name>
    <name type="common">Australian red claw crayfish</name>
    <dbReference type="NCBI Taxonomy" id="27406"/>
    <lineage>
        <taxon>Eukaryota</taxon>
        <taxon>Metazoa</taxon>
        <taxon>Ecdysozoa</taxon>
        <taxon>Arthropoda</taxon>
        <taxon>Crustacea</taxon>
        <taxon>Multicrustacea</taxon>
        <taxon>Malacostraca</taxon>
        <taxon>Eumalacostraca</taxon>
        <taxon>Eucarida</taxon>
        <taxon>Decapoda</taxon>
        <taxon>Pleocyemata</taxon>
        <taxon>Astacidea</taxon>
        <taxon>Parastacoidea</taxon>
        <taxon>Parastacidae</taxon>
        <taxon>Cherax</taxon>
    </lineage>
</organism>
<evidence type="ECO:0000313" key="2">
    <source>
        <dbReference type="EMBL" id="KAK8735909.1"/>
    </source>
</evidence>
<feature type="region of interest" description="Disordered" evidence="1">
    <location>
        <begin position="1"/>
        <end position="58"/>
    </location>
</feature>
<dbReference type="AlphaFoldDB" id="A0AAW0X6E6"/>
<feature type="non-terminal residue" evidence="2">
    <location>
        <position position="195"/>
    </location>
</feature>